<dbReference type="InterPro" id="IPR003395">
    <property type="entry name" value="RecF/RecN/SMC_N"/>
</dbReference>
<evidence type="ECO:0000256" key="10">
    <source>
        <dbReference type="SAM" id="SignalP"/>
    </source>
</evidence>
<dbReference type="Gene3D" id="1.20.1060.20">
    <property type="match status" value="1"/>
</dbReference>
<keyword evidence="6 8" id="KW-0539">Nucleus</keyword>
<gene>
    <name evidence="12" type="ORF">PEVE_00009976</name>
</gene>
<keyword evidence="10" id="KW-0732">Signal</keyword>
<organism evidence="12 13">
    <name type="scientific">Porites evermanni</name>
    <dbReference type="NCBI Taxonomy" id="104178"/>
    <lineage>
        <taxon>Eukaryota</taxon>
        <taxon>Metazoa</taxon>
        <taxon>Cnidaria</taxon>
        <taxon>Anthozoa</taxon>
        <taxon>Hexacorallia</taxon>
        <taxon>Scleractinia</taxon>
        <taxon>Fungiina</taxon>
        <taxon>Poritidae</taxon>
        <taxon>Porites</taxon>
    </lineage>
</organism>
<evidence type="ECO:0000256" key="1">
    <source>
        <dbReference type="ARBA" id="ARBA00004123"/>
    </source>
</evidence>
<evidence type="ECO:0000256" key="4">
    <source>
        <dbReference type="ARBA" id="ARBA00022776"/>
    </source>
</evidence>
<comment type="similarity">
    <text evidence="2">Belongs to the SMC family. SMC3 subfamily.</text>
</comment>
<reference evidence="12 13" key="1">
    <citation type="submission" date="2022-05" db="EMBL/GenBank/DDBJ databases">
        <authorList>
            <consortium name="Genoscope - CEA"/>
            <person name="William W."/>
        </authorList>
    </citation>
    <scope>NUCLEOTIDE SEQUENCE [LARGE SCALE GENOMIC DNA]</scope>
</reference>
<dbReference type="Pfam" id="PF06470">
    <property type="entry name" value="SMC_hinge"/>
    <property type="match status" value="1"/>
</dbReference>
<protein>
    <recommendedName>
        <fullName evidence="8">Structural maintenance of chromosomes protein</fullName>
    </recommendedName>
</protein>
<evidence type="ECO:0000256" key="7">
    <source>
        <dbReference type="ARBA" id="ARBA00023306"/>
    </source>
</evidence>
<evidence type="ECO:0000313" key="12">
    <source>
        <dbReference type="EMBL" id="CAH3014980.1"/>
    </source>
</evidence>
<comment type="subcellular location">
    <subcellularLocation>
        <location evidence="1 8">Nucleus</location>
    </subcellularLocation>
</comment>
<dbReference type="SUPFAM" id="SSF75553">
    <property type="entry name" value="Smc hinge domain"/>
    <property type="match status" value="1"/>
</dbReference>
<evidence type="ECO:0000259" key="11">
    <source>
        <dbReference type="SMART" id="SM00968"/>
    </source>
</evidence>
<dbReference type="InterPro" id="IPR036277">
    <property type="entry name" value="SMC_hinge_sf"/>
</dbReference>
<feature type="coiled-coil region" evidence="9">
    <location>
        <begin position="381"/>
        <end position="545"/>
    </location>
</feature>
<dbReference type="CDD" id="cd03272">
    <property type="entry name" value="ABC_SMC3_euk"/>
    <property type="match status" value="1"/>
</dbReference>
<keyword evidence="3" id="KW-0132">Cell division</keyword>
<accession>A0ABN8LLW6</accession>
<feature type="coiled-coil region" evidence="9">
    <location>
        <begin position="1076"/>
        <end position="1121"/>
    </location>
</feature>
<dbReference type="SUPFAM" id="SSF52540">
    <property type="entry name" value="P-loop containing nucleoside triphosphate hydrolases"/>
    <property type="match status" value="1"/>
</dbReference>
<keyword evidence="5 9" id="KW-0175">Coiled coil</keyword>
<dbReference type="PIRSF" id="PIRSF005719">
    <property type="entry name" value="SMC"/>
    <property type="match status" value="1"/>
</dbReference>
<sequence>MVAIVQLCMFIWLCWATTFAEVGMSPITITRTEPNTFRGNITVIYTKRPNPLIGPSESQLVSVGALFPPCIREDHALNLQQVQTLHPRLQARGEKLGCCEVPRLNLAGTTTEAECTVLSDGHAQWRVTQCSQRSSLQSVVQHVLRPCCGEFDGQCMLTSPQHCWFLNGRFHIHAEHCTQIGSLFTNHDSPQAGAGPAVGGIVGLALVIIQGFRSYRDQTIIEPFSPKHNIIVGRNGSGKSNFFFAIQFVLSADEFSNLRQEERQALLHEGTGPRVLSAYVELIFDNTDNRIPIEKDEVSLRRVIGSKKDQYFLDKKNVTKSDVMNLLESAGFSRSNPYYIVKQGRINQLAVAKNHERLKLLREVAGTRVYDERKEESKSILKDTETKKEKIDELLNDIEKRLETLDEEKEELKAYQKWDKERRCLEYTIHDKEMRDTREKLDLLENSRQQETDKAGLLQKEIKEASNKVQAFSHSLREVLDRLNDANSEKKSIDEECQKQITEKTKLELAVKDLDRTVKDDRTLKTQHRDQLATLEQAIQTKEEELGELLPNYQRMKTEENECSSRMQVCETRRTELYAKQGRRNQFTSAEERDRWINEEKNSLSVSIANKESQVAAIRVEVERLRSSVQELSVEIQERSDDMDRRKQDIENANRRLAESKRRQDNGTNSRRELWREEAAIEQSLQNIREELSKTERNLKSTVSKHVSNGIDTVKRIVHDKGIDGVYGTLIENFDCDKQFFTAVEVTAGNKLFDILVDSDKTAAHILSIMNKHKYPGEVSFMPLNRLQSKAQQYPTTSDAIPMIDKLRFHEQFRPAMDLVFGKTLICRNLEVASQFSKSENLDCITLEGDQVSRRGTLTGGFFGNRKSRLELQDSIIKLNQKIEEEEERRNQLKAEAEKIDSDVTTAFGEVQKVETQKQRLEQTYEKQKIDVKAKIQEKKTAERTLESKEQGLSHFEVDLRSMRSTMRALEDELGTPLVARLSPEDQQEVDDLNVEISTLQERLRASLVNRTRLEARKNTLENTLNNNLKRKREELKQVTKYRDLSVASRSIDLRDAAKSRYFAITEFNNCFIIRSPKLEQEIRELTKQKAEQQSALDEWKNVEKQRRDAVEDDAKQMEKLAHKRSLLMKKKEECAKKIRELGSLPADAFDKHQKTPVKTLWKKLHQCNEELKKYSHVNKKALDQFVNFSEQKEKLMKRKDELDKGYQSIVDLMDVLEQRKHEAILFTFKQMSHNFSEVFKQLVSNGKATLVMKTDPVDQPDEEDGEASSQQSTVPLVDQFTGISIKVSFTGKSAETREMNQLSGGQKSLVALALIFAIQKCDPAPFYLFDEIDQALDPQFRKAVAEMLRKLAEKAQFITTTFRPELLESADKFYGVKFRNKVSHIDAITAEQAKDFIEDDTQDK</sequence>
<feature type="coiled-coil region" evidence="9">
    <location>
        <begin position="608"/>
        <end position="705"/>
    </location>
</feature>
<dbReference type="EMBL" id="CALNXI010000017">
    <property type="protein sequence ID" value="CAH3014980.1"/>
    <property type="molecule type" value="Genomic_DNA"/>
</dbReference>
<keyword evidence="13" id="KW-1185">Reference proteome</keyword>
<evidence type="ECO:0000256" key="9">
    <source>
        <dbReference type="SAM" id="Coils"/>
    </source>
</evidence>
<evidence type="ECO:0000256" key="8">
    <source>
        <dbReference type="PIRNR" id="PIRNR005719"/>
    </source>
</evidence>
<evidence type="ECO:0000256" key="6">
    <source>
        <dbReference type="ARBA" id="ARBA00023242"/>
    </source>
</evidence>
<evidence type="ECO:0000256" key="5">
    <source>
        <dbReference type="ARBA" id="ARBA00023054"/>
    </source>
</evidence>
<feature type="domain" description="SMC hinge" evidence="11">
    <location>
        <begin position="724"/>
        <end position="837"/>
    </location>
</feature>
<keyword evidence="4" id="KW-0498">Mitosis</keyword>
<feature type="coiled-coil region" evidence="9">
    <location>
        <begin position="869"/>
        <end position="973"/>
    </location>
</feature>
<dbReference type="Gene3D" id="3.30.70.1620">
    <property type="match status" value="1"/>
</dbReference>
<dbReference type="Pfam" id="PF02463">
    <property type="entry name" value="SMC_N"/>
    <property type="match status" value="1"/>
</dbReference>
<dbReference type="Proteomes" id="UP001159427">
    <property type="component" value="Unassembled WGS sequence"/>
</dbReference>
<dbReference type="InterPro" id="IPR024704">
    <property type="entry name" value="SMC"/>
</dbReference>
<feature type="chain" id="PRO_5047474718" description="Structural maintenance of chromosomes protein" evidence="10">
    <location>
        <begin position="17"/>
        <end position="1405"/>
    </location>
</feature>
<dbReference type="PANTHER" id="PTHR43977">
    <property type="entry name" value="STRUCTURAL MAINTENANCE OF CHROMOSOMES PROTEIN 3"/>
    <property type="match status" value="1"/>
</dbReference>
<dbReference type="InterPro" id="IPR010935">
    <property type="entry name" value="SMC_hinge"/>
</dbReference>
<dbReference type="InterPro" id="IPR027417">
    <property type="entry name" value="P-loop_NTPase"/>
</dbReference>
<keyword evidence="7" id="KW-0131">Cell cycle</keyword>
<feature type="signal peptide" evidence="10">
    <location>
        <begin position="1"/>
        <end position="16"/>
    </location>
</feature>
<name>A0ABN8LLW6_9CNID</name>
<dbReference type="InterPro" id="IPR041741">
    <property type="entry name" value="SMC3_ABC_euk"/>
</dbReference>
<dbReference type="SMART" id="SM00968">
    <property type="entry name" value="SMC_hinge"/>
    <property type="match status" value="1"/>
</dbReference>
<evidence type="ECO:0000256" key="3">
    <source>
        <dbReference type="ARBA" id="ARBA00022618"/>
    </source>
</evidence>
<dbReference type="Gene3D" id="3.40.50.300">
    <property type="entry name" value="P-loop containing nucleotide triphosphate hydrolases"/>
    <property type="match status" value="2"/>
</dbReference>
<evidence type="ECO:0000256" key="2">
    <source>
        <dbReference type="ARBA" id="ARBA00005917"/>
    </source>
</evidence>
<proteinExistence type="inferred from homology"/>
<evidence type="ECO:0000313" key="13">
    <source>
        <dbReference type="Proteomes" id="UP001159427"/>
    </source>
</evidence>
<comment type="caution">
    <text evidence="12">The sequence shown here is derived from an EMBL/GenBank/DDBJ whole genome shotgun (WGS) entry which is preliminary data.</text>
</comment>